<dbReference type="GO" id="GO:0052908">
    <property type="term" value="F:16S rRNA (adenine(1518)-N(6)/adenine(1519)-N(6))-dimethyltransferase activity"/>
    <property type="evidence" value="ECO:0007669"/>
    <property type="project" value="UniProtKB-EC"/>
</dbReference>
<dbReference type="PATRIC" id="fig|1619052.3.peg.182"/>
<comment type="subcellular location">
    <subcellularLocation>
        <location evidence="7">Cytoplasm</location>
    </subcellularLocation>
</comment>
<feature type="binding site" evidence="7 8">
    <location>
        <position position="75"/>
    </location>
    <ligand>
        <name>S-adenosyl-L-methionine</name>
        <dbReference type="ChEBI" id="CHEBI:59789"/>
    </ligand>
</feature>
<dbReference type="EMBL" id="LCEK01000006">
    <property type="protein sequence ID" value="KKS72615.1"/>
    <property type="molecule type" value="Genomic_DNA"/>
</dbReference>
<dbReference type="Gene3D" id="3.40.50.150">
    <property type="entry name" value="Vaccinia Virus protein VP39"/>
    <property type="match status" value="1"/>
</dbReference>
<accession>A0A0G1BGV5</accession>
<dbReference type="NCBIfam" id="TIGR00755">
    <property type="entry name" value="ksgA"/>
    <property type="match status" value="1"/>
</dbReference>
<evidence type="ECO:0000256" key="4">
    <source>
        <dbReference type="ARBA" id="ARBA00022679"/>
    </source>
</evidence>
<evidence type="ECO:0000256" key="5">
    <source>
        <dbReference type="ARBA" id="ARBA00022691"/>
    </source>
</evidence>
<comment type="catalytic activity">
    <reaction evidence="7">
        <text>adenosine(1518)/adenosine(1519) in 16S rRNA + 4 S-adenosyl-L-methionine = N(6)-dimethyladenosine(1518)/N(6)-dimethyladenosine(1519) in 16S rRNA + 4 S-adenosyl-L-homocysteine + 4 H(+)</text>
        <dbReference type="Rhea" id="RHEA:19609"/>
        <dbReference type="Rhea" id="RHEA-COMP:10232"/>
        <dbReference type="Rhea" id="RHEA-COMP:10233"/>
        <dbReference type="ChEBI" id="CHEBI:15378"/>
        <dbReference type="ChEBI" id="CHEBI:57856"/>
        <dbReference type="ChEBI" id="CHEBI:59789"/>
        <dbReference type="ChEBI" id="CHEBI:74411"/>
        <dbReference type="ChEBI" id="CHEBI:74493"/>
        <dbReference type="EC" id="2.1.1.182"/>
    </reaction>
</comment>
<evidence type="ECO:0000313" key="10">
    <source>
        <dbReference type="EMBL" id="KKS72615.1"/>
    </source>
</evidence>
<evidence type="ECO:0000256" key="1">
    <source>
        <dbReference type="ARBA" id="ARBA00022490"/>
    </source>
</evidence>
<dbReference type="InterPro" id="IPR001737">
    <property type="entry name" value="KsgA/Erm"/>
</dbReference>
<feature type="binding site" evidence="7 8">
    <location>
        <position position="96"/>
    </location>
    <ligand>
        <name>S-adenosyl-L-methionine</name>
        <dbReference type="ChEBI" id="CHEBI:59789"/>
    </ligand>
</feature>
<comment type="caution">
    <text evidence="10">The sequence shown here is derived from an EMBL/GenBank/DDBJ whole genome shotgun (WGS) entry which is preliminary data.</text>
</comment>
<dbReference type="EC" id="2.1.1.182" evidence="7"/>
<keyword evidence="5 7" id="KW-0949">S-adenosyl-L-methionine</keyword>
<reference evidence="10 11" key="1">
    <citation type="journal article" date="2015" name="Nature">
        <title>rRNA introns, odd ribosomes, and small enigmatic genomes across a large radiation of phyla.</title>
        <authorList>
            <person name="Brown C.T."/>
            <person name="Hug L.A."/>
            <person name="Thomas B.C."/>
            <person name="Sharon I."/>
            <person name="Castelle C.J."/>
            <person name="Singh A."/>
            <person name="Wilkins M.J."/>
            <person name="Williams K.H."/>
            <person name="Banfield J.F."/>
        </authorList>
    </citation>
    <scope>NUCLEOTIDE SEQUENCE [LARGE SCALE GENOMIC DNA]</scope>
</reference>
<comment type="caution">
    <text evidence="7 8">Lacks conserved residue(s) required for the propagation of feature annotation.</text>
</comment>
<keyword evidence="6 7" id="KW-0694">RNA-binding</keyword>
<dbReference type="GO" id="GO:0003723">
    <property type="term" value="F:RNA binding"/>
    <property type="evidence" value="ECO:0007669"/>
    <property type="project" value="UniProtKB-UniRule"/>
</dbReference>
<feature type="binding site" evidence="7 8">
    <location>
        <position position="48"/>
    </location>
    <ligand>
        <name>S-adenosyl-L-methionine</name>
        <dbReference type="ChEBI" id="CHEBI:59789"/>
    </ligand>
</feature>
<organism evidence="10 11">
    <name type="scientific">Candidatus Magasanikbacteria bacterium GW2011_GWE2_42_7</name>
    <dbReference type="NCBI Taxonomy" id="1619052"/>
    <lineage>
        <taxon>Bacteria</taxon>
        <taxon>Candidatus Magasanikiibacteriota</taxon>
    </lineage>
</organism>
<evidence type="ECO:0000259" key="9">
    <source>
        <dbReference type="SMART" id="SM00650"/>
    </source>
</evidence>
<evidence type="ECO:0000256" key="2">
    <source>
        <dbReference type="ARBA" id="ARBA00022552"/>
    </source>
</evidence>
<keyword evidence="4 7" id="KW-0808">Transferase</keyword>
<comment type="function">
    <text evidence="7">Specifically dimethylates two adjacent adenosines (A1518 and A1519) in the loop of a conserved hairpin near the 3'-end of 16S rRNA in the 30S particle. May play a critical role in biogenesis of 30S subunits.</text>
</comment>
<evidence type="ECO:0000256" key="7">
    <source>
        <dbReference type="HAMAP-Rule" id="MF_00607"/>
    </source>
</evidence>
<evidence type="ECO:0000256" key="3">
    <source>
        <dbReference type="ARBA" id="ARBA00022603"/>
    </source>
</evidence>
<gene>
    <name evidence="7" type="primary">rsmA</name>
    <name evidence="7" type="synonym">ksgA</name>
    <name evidence="10" type="ORF">UV42_C0006G0015</name>
</gene>
<dbReference type="PANTHER" id="PTHR11727">
    <property type="entry name" value="DIMETHYLADENOSINE TRANSFERASE"/>
    <property type="match status" value="1"/>
</dbReference>
<sequence>MHQIDIVVLGCCLLNLHKNDMSPLLSPTQLKELCTTYHLTPSKKYGQNYLISDMPIKKMIEAGELSPDDTVVEIGPGFGVLTLAMALHVKKVVAFEIEKKLEGYWEEKQLEFKNIQVIWGNALKELETRNLELGTSYKVLANLPYQITSNVIRTLLELGNKPERIVIMVQKEVAERICAKAGDMSILAVSIQYYGTPKMVAKVTKGNFWPSPKVDSAVVSITNIQERADADTFFRYVRAGFHNKRKQLWRNLSVGLQIEGEKVKQTLQQVLGNEKIRAEELSVDDWIAVIARLEA</sequence>
<comment type="similarity">
    <text evidence="7">Belongs to the class I-like SAM-binding methyltransferase superfamily. rRNA adenine N(6)-methyltransferase family. RsmA subfamily.</text>
</comment>
<dbReference type="Gene3D" id="1.10.8.100">
    <property type="entry name" value="Ribosomal RNA adenine dimethylase-like, domain 2"/>
    <property type="match status" value="1"/>
</dbReference>
<dbReference type="InterPro" id="IPR020598">
    <property type="entry name" value="rRNA_Ade_methylase_Trfase_N"/>
</dbReference>
<dbReference type="InterPro" id="IPR029063">
    <property type="entry name" value="SAM-dependent_MTases_sf"/>
</dbReference>
<feature type="domain" description="Ribosomal RNA adenine methylase transferase N-terminal" evidence="9">
    <location>
        <begin position="55"/>
        <end position="225"/>
    </location>
</feature>
<dbReference type="GO" id="GO:0005829">
    <property type="term" value="C:cytosol"/>
    <property type="evidence" value="ECO:0007669"/>
    <property type="project" value="TreeGrafter"/>
</dbReference>
<dbReference type="InterPro" id="IPR023165">
    <property type="entry name" value="rRNA_Ade_diMease-like_C"/>
</dbReference>
<feature type="binding site" evidence="7 8">
    <location>
        <position position="142"/>
    </location>
    <ligand>
        <name>S-adenosyl-L-methionine</name>
        <dbReference type="ChEBI" id="CHEBI:59789"/>
    </ligand>
</feature>
<dbReference type="PANTHER" id="PTHR11727:SF7">
    <property type="entry name" value="DIMETHYLADENOSINE TRANSFERASE-RELATED"/>
    <property type="match status" value="1"/>
</dbReference>
<evidence type="ECO:0000256" key="8">
    <source>
        <dbReference type="PROSITE-ProRule" id="PRU01026"/>
    </source>
</evidence>
<dbReference type="SMART" id="SM00650">
    <property type="entry name" value="rADc"/>
    <property type="match status" value="1"/>
</dbReference>
<protein>
    <recommendedName>
        <fullName evidence="7">Ribosomal RNA small subunit methyltransferase A</fullName>
        <ecNumber evidence="7">2.1.1.182</ecNumber>
    </recommendedName>
    <alternativeName>
        <fullName evidence="7">16S rRNA (adenine(1518)-N(6)/adenine(1519)-N(6))-dimethyltransferase</fullName>
    </alternativeName>
    <alternativeName>
        <fullName evidence="7">16S rRNA dimethyladenosine transferase</fullName>
    </alternativeName>
    <alternativeName>
        <fullName evidence="7">16S rRNA dimethylase</fullName>
    </alternativeName>
    <alternativeName>
        <fullName evidence="7">S-adenosylmethionine-6-N', N'-adenosyl(rRNA) dimethyltransferase</fullName>
    </alternativeName>
</protein>
<keyword evidence="1 7" id="KW-0963">Cytoplasm</keyword>
<keyword evidence="3 7" id="KW-0489">Methyltransferase</keyword>
<dbReference type="InterPro" id="IPR011530">
    <property type="entry name" value="rRNA_adenine_dimethylase"/>
</dbReference>
<dbReference type="PROSITE" id="PS51689">
    <property type="entry name" value="SAM_RNA_A_N6_MT"/>
    <property type="match status" value="1"/>
</dbReference>
<evidence type="ECO:0000313" key="11">
    <source>
        <dbReference type="Proteomes" id="UP000033867"/>
    </source>
</evidence>
<dbReference type="Pfam" id="PF00398">
    <property type="entry name" value="RrnaAD"/>
    <property type="match status" value="1"/>
</dbReference>
<dbReference type="HAMAP" id="MF_00607">
    <property type="entry name" value="16SrRNA_methyltr_A"/>
    <property type="match status" value="1"/>
</dbReference>
<dbReference type="Proteomes" id="UP000033867">
    <property type="component" value="Unassembled WGS sequence"/>
</dbReference>
<name>A0A0G1BGV5_9BACT</name>
<evidence type="ECO:0000256" key="6">
    <source>
        <dbReference type="ARBA" id="ARBA00022884"/>
    </source>
</evidence>
<dbReference type="SUPFAM" id="SSF53335">
    <property type="entry name" value="S-adenosyl-L-methionine-dependent methyltransferases"/>
    <property type="match status" value="1"/>
</dbReference>
<keyword evidence="2 7" id="KW-0698">rRNA processing</keyword>
<proteinExistence type="inferred from homology"/>
<feature type="binding site" evidence="7 8">
    <location>
        <position position="50"/>
    </location>
    <ligand>
        <name>S-adenosyl-L-methionine</name>
        <dbReference type="ChEBI" id="CHEBI:59789"/>
    </ligand>
</feature>
<dbReference type="AlphaFoldDB" id="A0A0G1BGV5"/>